<dbReference type="EMBL" id="CP036276">
    <property type="protein sequence ID" value="QDU47436.1"/>
    <property type="molecule type" value="Genomic_DNA"/>
</dbReference>
<dbReference type="RefSeq" id="WP_145380256.1">
    <property type="nucleotide sequence ID" value="NZ_CP036276.1"/>
</dbReference>
<name>A0A517ZYB2_9PLAN</name>
<organism evidence="2 3">
    <name type="scientific">Symmachiella dynata</name>
    <dbReference type="NCBI Taxonomy" id="2527995"/>
    <lineage>
        <taxon>Bacteria</taxon>
        <taxon>Pseudomonadati</taxon>
        <taxon>Planctomycetota</taxon>
        <taxon>Planctomycetia</taxon>
        <taxon>Planctomycetales</taxon>
        <taxon>Planctomycetaceae</taxon>
        <taxon>Symmachiella</taxon>
    </lineage>
</organism>
<dbReference type="AlphaFoldDB" id="A0A517ZYB2"/>
<reference evidence="2 3" key="1">
    <citation type="submission" date="2019-02" db="EMBL/GenBank/DDBJ databases">
        <title>Deep-cultivation of Planctomycetes and their phenomic and genomic characterization uncovers novel biology.</title>
        <authorList>
            <person name="Wiegand S."/>
            <person name="Jogler M."/>
            <person name="Boedeker C."/>
            <person name="Pinto D."/>
            <person name="Vollmers J."/>
            <person name="Rivas-Marin E."/>
            <person name="Kohn T."/>
            <person name="Peeters S.H."/>
            <person name="Heuer A."/>
            <person name="Rast P."/>
            <person name="Oberbeckmann S."/>
            <person name="Bunk B."/>
            <person name="Jeske O."/>
            <person name="Meyerdierks A."/>
            <person name="Storesund J.E."/>
            <person name="Kallscheuer N."/>
            <person name="Luecker S."/>
            <person name="Lage O.M."/>
            <person name="Pohl T."/>
            <person name="Merkel B.J."/>
            <person name="Hornburger P."/>
            <person name="Mueller R.-W."/>
            <person name="Bruemmer F."/>
            <person name="Labrenz M."/>
            <person name="Spormann A.M."/>
            <person name="Op den Camp H."/>
            <person name="Overmann J."/>
            <person name="Amann R."/>
            <person name="Jetten M.S.M."/>
            <person name="Mascher T."/>
            <person name="Medema M.H."/>
            <person name="Devos D.P."/>
            <person name="Kaster A.-K."/>
            <person name="Ovreas L."/>
            <person name="Rohde M."/>
            <person name="Galperin M.Y."/>
            <person name="Jogler C."/>
        </authorList>
    </citation>
    <scope>NUCLEOTIDE SEQUENCE [LARGE SCALE GENOMIC DNA]</scope>
    <source>
        <strain evidence="2 3">Mal52</strain>
    </source>
</reference>
<dbReference type="InterPro" id="IPR000073">
    <property type="entry name" value="AB_hydrolase_1"/>
</dbReference>
<evidence type="ECO:0000313" key="2">
    <source>
        <dbReference type="EMBL" id="QDU47436.1"/>
    </source>
</evidence>
<sequence>MPLELVRVTTNDEIYLDGALALPEAGVESSLPVDAFLLLHGTGSNFYAPGVLESFAEQAVQAGVPALRMNTRGHDAICSNPGPFGALRGGAAFESIADCRSDLHAGINELLRRGYRRVALVGHSMGGVKAIYTMAQATHPAVSHVVTLSAPRFQHAAYMAHPQAEKFRNDFEAARAFVDDGMPDRLMSITLPLPMLITARNFLEKYGPEDSYDIVKHLPQVGCPVLLLVGTESITRSPVFSNQPEEVGALTAEYPQIEFQTVKEANTNYTGLWDVPFTRVRDWLSRG</sequence>
<protein>
    <submittedName>
        <fullName evidence="2">Alpha/beta hydrolase family protein</fullName>
    </submittedName>
</protein>
<dbReference type="SUPFAM" id="SSF53474">
    <property type="entry name" value="alpha/beta-Hydrolases"/>
    <property type="match status" value="1"/>
</dbReference>
<dbReference type="KEGG" id="sdyn:Mal52_59670"/>
<feature type="domain" description="AB hydrolase-1" evidence="1">
    <location>
        <begin position="36"/>
        <end position="238"/>
    </location>
</feature>
<proteinExistence type="predicted"/>
<accession>A0A517ZYB2</accession>
<keyword evidence="2" id="KW-0378">Hydrolase</keyword>
<keyword evidence="3" id="KW-1185">Reference proteome</keyword>
<dbReference type="InterPro" id="IPR029058">
    <property type="entry name" value="AB_hydrolase_fold"/>
</dbReference>
<dbReference type="Gene3D" id="3.40.50.1820">
    <property type="entry name" value="alpha/beta hydrolase"/>
    <property type="match status" value="1"/>
</dbReference>
<dbReference type="Pfam" id="PF12697">
    <property type="entry name" value="Abhydrolase_6"/>
    <property type="match status" value="1"/>
</dbReference>
<dbReference type="Proteomes" id="UP000319383">
    <property type="component" value="Chromosome"/>
</dbReference>
<gene>
    <name evidence="2" type="ORF">Mal52_59670</name>
</gene>
<dbReference type="GO" id="GO:0016787">
    <property type="term" value="F:hydrolase activity"/>
    <property type="evidence" value="ECO:0007669"/>
    <property type="project" value="UniProtKB-KW"/>
</dbReference>
<evidence type="ECO:0000313" key="3">
    <source>
        <dbReference type="Proteomes" id="UP000319383"/>
    </source>
</evidence>
<evidence type="ECO:0000259" key="1">
    <source>
        <dbReference type="Pfam" id="PF12697"/>
    </source>
</evidence>